<sequence>MEPPSITYSGIQPVNYLGQIHKQNDTNFISSHRDVCKQLDIRQAIIREEHKQNGQEKLSKSPSSEQLYREIAQHIHYFRIGNTLFAPPKWSTISISTLASTLYQALTSHINRQQRNHRLRQIRDFNTHKLVYRIKQFPMQGNRQFFNVSTFVSRNVKDTSSFITTLILNHPRGIFFKNETYDMICFLYSLICY</sequence>
<evidence type="ECO:0000313" key="1">
    <source>
        <dbReference type="EMBL" id="PKC01827.1"/>
    </source>
</evidence>
<organism evidence="1 2">
    <name type="scientific">Rhizophagus irregularis</name>
    <dbReference type="NCBI Taxonomy" id="588596"/>
    <lineage>
        <taxon>Eukaryota</taxon>
        <taxon>Fungi</taxon>
        <taxon>Fungi incertae sedis</taxon>
        <taxon>Mucoromycota</taxon>
        <taxon>Glomeromycotina</taxon>
        <taxon>Glomeromycetes</taxon>
        <taxon>Glomerales</taxon>
        <taxon>Glomeraceae</taxon>
        <taxon>Rhizophagus</taxon>
    </lineage>
</organism>
<dbReference type="VEuPathDB" id="FungiDB:RhiirFUN_005227"/>
<comment type="caution">
    <text evidence="1">The sequence shown here is derived from an EMBL/GenBank/DDBJ whole genome shotgun (WGS) entry which is preliminary data.</text>
</comment>
<dbReference type="AlphaFoldDB" id="A0A2N0P4T0"/>
<evidence type="ECO:0000313" key="2">
    <source>
        <dbReference type="Proteomes" id="UP000232722"/>
    </source>
</evidence>
<dbReference type="Proteomes" id="UP000232722">
    <property type="component" value="Unassembled WGS sequence"/>
</dbReference>
<dbReference type="VEuPathDB" id="FungiDB:FUN_005538"/>
<dbReference type="EMBL" id="LLXJ01001509">
    <property type="protein sequence ID" value="PKC01827.1"/>
    <property type="molecule type" value="Genomic_DNA"/>
</dbReference>
<name>A0A2N0P4T0_9GLOM</name>
<proteinExistence type="predicted"/>
<protein>
    <submittedName>
        <fullName evidence="1">Uncharacterized protein</fullName>
    </submittedName>
</protein>
<reference evidence="1 2" key="1">
    <citation type="submission" date="2016-04" db="EMBL/GenBank/DDBJ databases">
        <title>Genome analyses suggest a sexual origin of heterokaryosis in a supposedly ancient asexual fungus.</title>
        <authorList>
            <person name="Ropars J."/>
            <person name="Sedzielewska K."/>
            <person name="Noel J."/>
            <person name="Charron P."/>
            <person name="Farinelli L."/>
            <person name="Marton T."/>
            <person name="Kruger M."/>
            <person name="Pelin A."/>
            <person name="Brachmann A."/>
            <person name="Corradi N."/>
        </authorList>
    </citation>
    <scope>NUCLEOTIDE SEQUENCE [LARGE SCALE GENOMIC DNA]</scope>
    <source>
        <strain evidence="1 2">A5</strain>
    </source>
</reference>
<dbReference type="VEuPathDB" id="FungiDB:RhiirA1_508803"/>
<gene>
    <name evidence="1" type="ORF">RhiirA5_504406</name>
</gene>
<accession>A0A2N0P4T0</accession>
<reference evidence="1 2" key="2">
    <citation type="submission" date="2017-09" db="EMBL/GenBank/DDBJ databases">
        <title>Extensive intraspecific genome diversity in a model arbuscular mycorrhizal fungus.</title>
        <authorList>
            <person name="Chen E.C."/>
            <person name="Morin E."/>
            <person name="Beaudet D."/>
            <person name="Noel J."/>
            <person name="Ndikumana S."/>
            <person name="Charron P."/>
            <person name="St-Onge C."/>
            <person name="Giorgi J."/>
            <person name="Grigoriev I.V."/>
            <person name="Roux C."/>
            <person name="Martin F.M."/>
            <person name="Corradi N."/>
        </authorList>
    </citation>
    <scope>NUCLEOTIDE SEQUENCE [LARGE SCALE GENOMIC DNA]</scope>
    <source>
        <strain evidence="1 2">A5</strain>
    </source>
</reference>